<reference evidence="2" key="1">
    <citation type="submission" date="2021-11" db="EMBL/GenBank/DDBJ databases">
        <title>Development of a sustainable strategy for remediation of hydrocarbon-contaminated territories based on the waste exchange concept.</title>
        <authorList>
            <person name="Elkin A."/>
        </authorList>
    </citation>
    <scope>NUCLEOTIDE SEQUENCE</scope>
    <source>
        <strain evidence="2">IEGM 757</strain>
    </source>
</reference>
<evidence type="ECO:0008006" key="4">
    <source>
        <dbReference type="Google" id="ProtNLM"/>
    </source>
</evidence>
<dbReference type="EMBL" id="JAJNCO010000001">
    <property type="protein sequence ID" value="MCD2109665.1"/>
    <property type="molecule type" value="Genomic_DNA"/>
</dbReference>
<gene>
    <name evidence="2" type="ORF">LQ384_00990</name>
</gene>
<evidence type="ECO:0000256" key="1">
    <source>
        <dbReference type="SAM" id="MobiDB-lite"/>
    </source>
</evidence>
<sequence>RDPHLGKVMRYQLRYIRIRTVRRLALRGAVQNSSRASTKHTNPQVNGRKPADFAKVTGR</sequence>
<protein>
    <recommendedName>
        <fullName evidence="4">IS3 family transposase</fullName>
    </recommendedName>
</protein>
<dbReference type="AlphaFoldDB" id="A0AAW4X9R7"/>
<feature type="compositionally biased region" description="Polar residues" evidence="1">
    <location>
        <begin position="30"/>
        <end position="45"/>
    </location>
</feature>
<feature type="non-terminal residue" evidence="2">
    <location>
        <position position="1"/>
    </location>
</feature>
<dbReference type="Proteomes" id="UP001198630">
    <property type="component" value="Unassembled WGS sequence"/>
</dbReference>
<proteinExistence type="predicted"/>
<organism evidence="2 3">
    <name type="scientific">Rhodococcus rhodochrous</name>
    <dbReference type="NCBI Taxonomy" id="1829"/>
    <lineage>
        <taxon>Bacteria</taxon>
        <taxon>Bacillati</taxon>
        <taxon>Actinomycetota</taxon>
        <taxon>Actinomycetes</taxon>
        <taxon>Mycobacteriales</taxon>
        <taxon>Nocardiaceae</taxon>
        <taxon>Rhodococcus</taxon>
    </lineage>
</organism>
<dbReference type="RefSeq" id="WP_230787268.1">
    <property type="nucleotide sequence ID" value="NZ_JAJNCO010000001.1"/>
</dbReference>
<name>A0AAW4X9R7_RHORH</name>
<comment type="caution">
    <text evidence="2">The sequence shown here is derived from an EMBL/GenBank/DDBJ whole genome shotgun (WGS) entry which is preliminary data.</text>
</comment>
<feature type="region of interest" description="Disordered" evidence="1">
    <location>
        <begin position="29"/>
        <end position="59"/>
    </location>
</feature>
<evidence type="ECO:0000313" key="3">
    <source>
        <dbReference type="Proteomes" id="UP001198630"/>
    </source>
</evidence>
<accession>A0AAW4X9R7</accession>
<evidence type="ECO:0000313" key="2">
    <source>
        <dbReference type="EMBL" id="MCD2109665.1"/>
    </source>
</evidence>